<dbReference type="WBParaSite" id="ECPE_0000200601-mRNA-1">
    <property type="protein sequence ID" value="ECPE_0000200601-mRNA-1"/>
    <property type="gene ID" value="ECPE_0000200601"/>
</dbReference>
<dbReference type="InterPro" id="IPR011009">
    <property type="entry name" value="Kinase-like_dom_sf"/>
</dbReference>
<organism evidence="5">
    <name type="scientific">Echinostoma caproni</name>
    <dbReference type="NCBI Taxonomy" id="27848"/>
    <lineage>
        <taxon>Eukaryota</taxon>
        <taxon>Metazoa</taxon>
        <taxon>Spiralia</taxon>
        <taxon>Lophotrochozoa</taxon>
        <taxon>Platyhelminthes</taxon>
        <taxon>Trematoda</taxon>
        <taxon>Digenea</taxon>
        <taxon>Plagiorchiida</taxon>
        <taxon>Echinostomata</taxon>
        <taxon>Echinostomatoidea</taxon>
        <taxon>Echinostomatidae</taxon>
        <taxon>Echinostoma</taxon>
    </lineage>
</organism>
<accession>A0A183A4X1</accession>
<evidence type="ECO:0000313" key="3">
    <source>
        <dbReference type="EMBL" id="VDP65113.1"/>
    </source>
</evidence>
<feature type="domain" description="Protein kinase" evidence="2">
    <location>
        <begin position="89"/>
        <end position="460"/>
    </location>
</feature>
<evidence type="ECO:0000256" key="1">
    <source>
        <dbReference type="SAM" id="MobiDB-lite"/>
    </source>
</evidence>
<dbReference type="GO" id="GO:0004672">
    <property type="term" value="F:protein kinase activity"/>
    <property type="evidence" value="ECO:0007669"/>
    <property type="project" value="InterPro"/>
</dbReference>
<sequence>MATNTNPDYLGPTYVGRMRKALDRRQPSLAVPNIAPLSVQWAKHVVTGMDLSQTTVASSPGPSPHKEQQADDREPHQGHSPRADQWSVFLQTIEPQRARFGRTVHQLSVFDEPLSCTGFQSFRSWMRRRRDRAICEQREQLLRSTVQRNMKLIHPVIIPTYGVVFINRRPTIVSQWISGGSLATILDQAMQTMIACGENNCAPSDHGAVITLASCISFLVDIARGLEYLHEQQIFYQTLTTKDIFLARGNRCRLRVPLLTAKPIALDMYGQMPIDYGTSTAVFANHLQPASCDVPINLSVPGTIGLTNEPAETRQRTEVSHYSGRERLEKFVDCWSSVTVPKTKLGTPYFSNLLIVQETIIHHLNILFEFYQMQDPSLISRGRLFYGTVFRVNFFCSNDNPPASTQAHHQSITGLNSAQPKATTVQSSQHKTNRFQMSRISCAMLYNFKHLMYPAGKVVY</sequence>
<dbReference type="GO" id="GO:0005524">
    <property type="term" value="F:ATP binding"/>
    <property type="evidence" value="ECO:0007669"/>
    <property type="project" value="InterPro"/>
</dbReference>
<protein>
    <submittedName>
        <fullName evidence="5">Protein kinase domain-containing protein</fullName>
    </submittedName>
</protein>
<reference evidence="5" key="1">
    <citation type="submission" date="2016-06" db="UniProtKB">
        <authorList>
            <consortium name="WormBaseParasite"/>
        </authorList>
    </citation>
    <scope>IDENTIFICATION</scope>
</reference>
<evidence type="ECO:0000313" key="4">
    <source>
        <dbReference type="Proteomes" id="UP000272942"/>
    </source>
</evidence>
<evidence type="ECO:0000259" key="2">
    <source>
        <dbReference type="PROSITE" id="PS50011"/>
    </source>
</evidence>
<reference evidence="3 4" key="2">
    <citation type="submission" date="2018-11" db="EMBL/GenBank/DDBJ databases">
        <authorList>
            <consortium name="Pathogen Informatics"/>
        </authorList>
    </citation>
    <scope>NUCLEOTIDE SEQUENCE [LARGE SCALE GENOMIC DNA]</scope>
    <source>
        <strain evidence="3 4">Egypt</strain>
    </source>
</reference>
<dbReference type="AlphaFoldDB" id="A0A183A4X1"/>
<dbReference type="SUPFAM" id="SSF56112">
    <property type="entry name" value="Protein kinase-like (PK-like)"/>
    <property type="match status" value="1"/>
</dbReference>
<evidence type="ECO:0000313" key="5">
    <source>
        <dbReference type="WBParaSite" id="ECPE_0000200601-mRNA-1"/>
    </source>
</evidence>
<name>A0A183A4X1_9TREM</name>
<dbReference type="Pfam" id="PF07714">
    <property type="entry name" value="PK_Tyr_Ser-Thr"/>
    <property type="match status" value="1"/>
</dbReference>
<keyword evidence="4" id="KW-1185">Reference proteome</keyword>
<dbReference type="Proteomes" id="UP000272942">
    <property type="component" value="Unassembled WGS sequence"/>
</dbReference>
<dbReference type="PROSITE" id="PS50011">
    <property type="entry name" value="PROTEIN_KINASE_DOM"/>
    <property type="match status" value="1"/>
</dbReference>
<dbReference type="EMBL" id="UZAN01039373">
    <property type="protein sequence ID" value="VDP65113.1"/>
    <property type="molecule type" value="Genomic_DNA"/>
</dbReference>
<gene>
    <name evidence="3" type="ORF">ECPE_LOCUS2006</name>
</gene>
<feature type="compositionally biased region" description="Basic and acidic residues" evidence="1">
    <location>
        <begin position="64"/>
        <end position="77"/>
    </location>
</feature>
<proteinExistence type="predicted"/>
<dbReference type="Gene3D" id="1.10.510.10">
    <property type="entry name" value="Transferase(Phosphotransferase) domain 1"/>
    <property type="match status" value="1"/>
</dbReference>
<feature type="region of interest" description="Disordered" evidence="1">
    <location>
        <begin position="53"/>
        <end position="82"/>
    </location>
</feature>
<dbReference type="InterPro" id="IPR001245">
    <property type="entry name" value="Ser-Thr/Tyr_kinase_cat_dom"/>
</dbReference>
<dbReference type="InterPro" id="IPR000719">
    <property type="entry name" value="Prot_kinase_dom"/>
</dbReference>